<feature type="compositionally biased region" description="Low complexity" evidence="1">
    <location>
        <begin position="1"/>
        <end position="11"/>
    </location>
</feature>
<reference evidence="2" key="1">
    <citation type="journal article" date="2021" name="Proc. Natl. Acad. Sci. U.S.A.">
        <title>A Catalog of Tens of Thousands of Viruses from Human Metagenomes Reveals Hidden Associations with Chronic Diseases.</title>
        <authorList>
            <person name="Tisza M.J."/>
            <person name="Buck C.B."/>
        </authorList>
    </citation>
    <scope>NUCLEOTIDE SEQUENCE</scope>
    <source>
        <strain evidence="2">Ctwfx1</strain>
    </source>
</reference>
<proteinExistence type="predicted"/>
<feature type="compositionally biased region" description="Basic residues" evidence="1">
    <location>
        <begin position="12"/>
        <end position="28"/>
    </location>
</feature>
<sequence>MRSTTSTTTRRFAPRARRRGPRWRPRARQTRERWPQESEEAMTCRA</sequence>
<organism evidence="2">
    <name type="scientific">Siphoviridae sp. ctwfx1</name>
    <dbReference type="NCBI Taxonomy" id="2825732"/>
    <lineage>
        <taxon>Viruses</taxon>
        <taxon>Duplodnaviria</taxon>
        <taxon>Heunggongvirae</taxon>
        <taxon>Uroviricota</taxon>
        <taxon>Caudoviricetes</taxon>
    </lineage>
</organism>
<feature type="region of interest" description="Disordered" evidence="1">
    <location>
        <begin position="1"/>
        <end position="46"/>
    </location>
</feature>
<evidence type="ECO:0000256" key="1">
    <source>
        <dbReference type="SAM" id="MobiDB-lite"/>
    </source>
</evidence>
<name>A0A8S5UVP5_9CAUD</name>
<evidence type="ECO:0000313" key="2">
    <source>
        <dbReference type="EMBL" id="DAF98466.1"/>
    </source>
</evidence>
<accession>A0A8S5UVP5</accession>
<dbReference type="EMBL" id="BK016147">
    <property type="protein sequence ID" value="DAF98466.1"/>
    <property type="molecule type" value="Genomic_DNA"/>
</dbReference>
<protein>
    <submittedName>
        <fullName evidence="2">Uncharacterized protein</fullName>
    </submittedName>
</protein>